<keyword evidence="3" id="KW-1185">Reference proteome</keyword>
<sequence>MTTTTHQPPIPSGLPWVAHAGQLHAYPRTTRPHPITVTTFCGLALLITEPQPDTPFPRCEECQHLAHVIAGWQATHAAHTTTHAERTTPQPTPHAYGDRPPCRRGYDL</sequence>
<feature type="compositionally biased region" description="Basic and acidic residues" evidence="1">
    <location>
        <begin position="96"/>
        <end position="108"/>
    </location>
</feature>
<protein>
    <submittedName>
        <fullName evidence="2">Uncharacterized protein</fullName>
    </submittedName>
</protein>
<dbReference type="Proteomes" id="UP001205311">
    <property type="component" value="Unassembled WGS sequence"/>
</dbReference>
<evidence type="ECO:0000256" key="1">
    <source>
        <dbReference type="SAM" id="MobiDB-lite"/>
    </source>
</evidence>
<comment type="caution">
    <text evidence="2">The sequence shown here is derived from an EMBL/GenBank/DDBJ whole genome shotgun (WGS) entry which is preliminary data.</text>
</comment>
<evidence type="ECO:0000313" key="2">
    <source>
        <dbReference type="EMBL" id="MCP2256326.1"/>
    </source>
</evidence>
<name>A0ABT1HLE1_STRSD</name>
<evidence type="ECO:0000313" key="3">
    <source>
        <dbReference type="Proteomes" id="UP001205311"/>
    </source>
</evidence>
<reference evidence="2 3" key="1">
    <citation type="submission" date="2022-06" db="EMBL/GenBank/DDBJ databases">
        <title>Genomic Encyclopedia of Archaeal and Bacterial Type Strains, Phase II (KMG-II): from individual species to whole genera.</title>
        <authorList>
            <person name="Goeker M."/>
        </authorList>
    </citation>
    <scope>NUCLEOTIDE SEQUENCE [LARGE SCALE GENOMIC DNA]</scope>
    <source>
        <strain evidence="2 3">DSM 40477</strain>
    </source>
</reference>
<organism evidence="2 3">
    <name type="scientific">Streptoalloteichus tenebrarius (strain ATCC 17920 / DSM 40477 / JCM 4838 / CBS 697.72 / NBRC 16177 / NCIMB 11028 / NRRL B-12390 / A12253. 1 / ISP 5477)</name>
    <name type="common">Streptomyces tenebrarius</name>
    <dbReference type="NCBI Taxonomy" id="1933"/>
    <lineage>
        <taxon>Bacteria</taxon>
        <taxon>Bacillati</taxon>
        <taxon>Actinomycetota</taxon>
        <taxon>Actinomycetes</taxon>
        <taxon>Pseudonocardiales</taxon>
        <taxon>Pseudonocardiaceae</taxon>
        <taxon>Streptoalloteichus</taxon>
    </lineage>
</organism>
<feature type="region of interest" description="Disordered" evidence="1">
    <location>
        <begin position="77"/>
        <end position="108"/>
    </location>
</feature>
<proteinExistence type="predicted"/>
<dbReference type="RefSeq" id="WP_301303775.1">
    <property type="nucleotide sequence ID" value="NZ_JAMTCP010000001.1"/>
</dbReference>
<accession>A0ABT1HLE1</accession>
<dbReference type="EMBL" id="JAMTCP010000001">
    <property type="protein sequence ID" value="MCP2256326.1"/>
    <property type="molecule type" value="Genomic_DNA"/>
</dbReference>
<gene>
    <name evidence="2" type="ORF">LX15_000009</name>
</gene>